<feature type="non-terminal residue" evidence="1">
    <location>
        <position position="34"/>
    </location>
</feature>
<dbReference type="EMBL" id="LXQA010344224">
    <property type="protein sequence ID" value="MCI45443.1"/>
    <property type="molecule type" value="Genomic_DNA"/>
</dbReference>
<name>A0A392S921_9FABA</name>
<reference evidence="1 2" key="1">
    <citation type="journal article" date="2018" name="Front. Plant Sci.">
        <title>Red Clover (Trifolium pratense) and Zigzag Clover (T. medium) - A Picture of Genomic Similarities and Differences.</title>
        <authorList>
            <person name="Dluhosova J."/>
            <person name="Istvanek J."/>
            <person name="Nedelnik J."/>
            <person name="Repkova J."/>
        </authorList>
    </citation>
    <scope>NUCLEOTIDE SEQUENCE [LARGE SCALE GENOMIC DNA]</scope>
    <source>
        <strain evidence="2">cv. 10/8</strain>
        <tissue evidence="1">Leaf</tissue>
    </source>
</reference>
<protein>
    <submittedName>
        <fullName evidence="1">Uncharacterized protein</fullName>
    </submittedName>
</protein>
<comment type="caution">
    <text evidence="1">The sequence shown here is derived from an EMBL/GenBank/DDBJ whole genome shotgun (WGS) entry which is preliminary data.</text>
</comment>
<evidence type="ECO:0000313" key="1">
    <source>
        <dbReference type="EMBL" id="MCI45443.1"/>
    </source>
</evidence>
<keyword evidence="2" id="KW-1185">Reference proteome</keyword>
<evidence type="ECO:0000313" key="2">
    <source>
        <dbReference type="Proteomes" id="UP000265520"/>
    </source>
</evidence>
<accession>A0A392S921</accession>
<dbReference type="Proteomes" id="UP000265520">
    <property type="component" value="Unassembled WGS sequence"/>
</dbReference>
<proteinExistence type="predicted"/>
<organism evidence="1 2">
    <name type="scientific">Trifolium medium</name>
    <dbReference type="NCBI Taxonomy" id="97028"/>
    <lineage>
        <taxon>Eukaryota</taxon>
        <taxon>Viridiplantae</taxon>
        <taxon>Streptophyta</taxon>
        <taxon>Embryophyta</taxon>
        <taxon>Tracheophyta</taxon>
        <taxon>Spermatophyta</taxon>
        <taxon>Magnoliopsida</taxon>
        <taxon>eudicotyledons</taxon>
        <taxon>Gunneridae</taxon>
        <taxon>Pentapetalae</taxon>
        <taxon>rosids</taxon>
        <taxon>fabids</taxon>
        <taxon>Fabales</taxon>
        <taxon>Fabaceae</taxon>
        <taxon>Papilionoideae</taxon>
        <taxon>50 kb inversion clade</taxon>
        <taxon>NPAAA clade</taxon>
        <taxon>Hologalegina</taxon>
        <taxon>IRL clade</taxon>
        <taxon>Trifolieae</taxon>
        <taxon>Trifolium</taxon>
    </lineage>
</organism>
<sequence>MDSSSPLPITTVPATTAAAATIYGRNPITTTHST</sequence>
<dbReference type="AlphaFoldDB" id="A0A392S921"/>